<dbReference type="InterPro" id="IPR010920">
    <property type="entry name" value="LSM_dom_sf"/>
</dbReference>
<accession>A0A0R2IQH2</accession>
<dbReference type="InterPro" id="IPR006685">
    <property type="entry name" value="MscS_channel_2nd"/>
</dbReference>
<dbReference type="AlphaFoldDB" id="A0A0R2IQH2"/>
<dbReference type="RefSeq" id="WP_057752806.1">
    <property type="nucleotide sequence ID" value="NZ_BJVH01000017.1"/>
</dbReference>
<proteinExistence type="inferred from homology"/>
<evidence type="ECO:0000259" key="9">
    <source>
        <dbReference type="Pfam" id="PF21088"/>
    </source>
</evidence>
<comment type="caution">
    <text evidence="10">The sequence shown here is derived from an EMBL/GenBank/DDBJ whole genome shotgun (WGS) entry which is preliminary data.</text>
</comment>
<evidence type="ECO:0000256" key="3">
    <source>
        <dbReference type="ARBA" id="ARBA00022475"/>
    </source>
</evidence>
<keyword evidence="5 7" id="KW-1133">Transmembrane helix</keyword>
<dbReference type="InterPro" id="IPR049142">
    <property type="entry name" value="MS_channel_1st"/>
</dbReference>
<dbReference type="InterPro" id="IPR023408">
    <property type="entry name" value="MscS_beta-dom_sf"/>
</dbReference>
<feature type="transmembrane region" description="Helical" evidence="7">
    <location>
        <begin position="36"/>
        <end position="54"/>
    </location>
</feature>
<keyword evidence="6 7" id="KW-0472">Membrane</keyword>
<dbReference type="SUPFAM" id="SSF50182">
    <property type="entry name" value="Sm-like ribonucleoproteins"/>
    <property type="match status" value="1"/>
</dbReference>
<reference evidence="10 11" key="1">
    <citation type="journal article" date="2015" name="Genome Announc.">
        <title>Expanding the biotechnology potential of lactobacilli through comparative genomics of 213 strains and associated genera.</title>
        <authorList>
            <person name="Sun Z."/>
            <person name="Harris H.M."/>
            <person name="McCann A."/>
            <person name="Guo C."/>
            <person name="Argimon S."/>
            <person name="Zhang W."/>
            <person name="Yang X."/>
            <person name="Jeffery I.B."/>
            <person name="Cooney J.C."/>
            <person name="Kagawa T.F."/>
            <person name="Liu W."/>
            <person name="Song Y."/>
            <person name="Salvetti E."/>
            <person name="Wrobel A."/>
            <person name="Rasinkangas P."/>
            <person name="Parkhill J."/>
            <person name="Rea M.C."/>
            <person name="O'Sullivan O."/>
            <person name="Ritari J."/>
            <person name="Douillard F.P."/>
            <person name="Paul Ross R."/>
            <person name="Yang R."/>
            <person name="Briner A.E."/>
            <person name="Felis G.E."/>
            <person name="de Vos W.M."/>
            <person name="Barrangou R."/>
            <person name="Klaenhammer T.R."/>
            <person name="Caufield P.W."/>
            <person name="Cui Y."/>
            <person name="Zhang H."/>
            <person name="O'Toole P.W."/>
        </authorList>
    </citation>
    <scope>NUCLEOTIDE SEQUENCE [LARGE SCALE GENOMIC DNA]</scope>
    <source>
        <strain evidence="10 11">DSM 17757</strain>
    </source>
</reference>
<dbReference type="Pfam" id="PF00924">
    <property type="entry name" value="MS_channel_2nd"/>
    <property type="match status" value="1"/>
</dbReference>
<dbReference type="EMBL" id="JQBR01000015">
    <property type="protein sequence ID" value="KRN64901.1"/>
    <property type="molecule type" value="Genomic_DNA"/>
</dbReference>
<dbReference type="GO" id="GO:0008381">
    <property type="term" value="F:mechanosensitive monoatomic ion channel activity"/>
    <property type="evidence" value="ECO:0007669"/>
    <property type="project" value="InterPro"/>
</dbReference>
<dbReference type="InterPro" id="IPR011014">
    <property type="entry name" value="MscS_channel_TM-2"/>
</dbReference>
<dbReference type="SUPFAM" id="SSF82861">
    <property type="entry name" value="Mechanosensitive channel protein MscS (YggB), transmembrane region"/>
    <property type="match status" value="1"/>
</dbReference>
<name>A0A0R2IQH2_9LACO</name>
<evidence type="ECO:0000256" key="2">
    <source>
        <dbReference type="ARBA" id="ARBA00008017"/>
    </source>
</evidence>
<dbReference type="PANTHER" id="PTHR30460:SF0">
    <property type="entry name" value="MODERATE CONDUCTANCE MECHANOSENSITIVE CHANNEL YBIO"/>
    <property type="match status" value="1"/>
</dbReference>
<feature type="transmembrane region" description="Helical" evidence="7">
    <location>
        <begin position="86"/>
        <end position="108"/>
    </location>
</feature>
<evidence type="ECO:0000256" key="1">
    <source>
        <dbReference type="ARBA" id="ARBA00004651"/>
    </source>
</evidence>
<feature type="transmembrane region" description="Helical" evidence="7">
    <location>
        <begin position="114"/>
        <end position="133"/>
    </location>
</feature>
<comment type="similarity">
    <text evidence="2">Belongs to the MscS (TC 1.A.23) family.</text>
</comment>
<evidence type="ECO:0000256" key="4">
    <source>
        <dbReference type="ARBA" id="ARBA00022692"/>
    </source>
</evidence>
<dbReference type="PANTHER" id="PTHR30460">
    <property type="entry name" value="MODERATE CONDUCTANCE MECHANOSENSITIVE CHANNEL YBIO"/>
    <property type="match status" value="1"/>
</dbReference>
<evidence type="ECO:0000313" key="11">
    <source>
        <dbReference type="Proteomes" id="UP000051568"/>
    </source>
</evidence>
<dbReference type="GO" id="GO:0005886">
    <property type="term" value="C:plasma membrane"/>
    <property type="evidence" value="ECO:0007669"/>
    <property type="project" value="UniProtKB-SubCell"/>
</dbReference>
<evidence type="ECO:0000259" key="8">
    <source>
        <dbReference type="Pfam" id="PF00924"/>
    </source>
</evidence>
<dbReference type="InterPro" id="IPR045276">
    <property type="entry name" value="YbiO_bact"/>
</dbReference>
<dbReference type="PATRIC" id="fig|319652.3.peg.605"/>
<gene>
    <name evidence="10" type="ORF">IV80_GL000598</name>
</gene>
<organism evidence="10 11">
    <name type="scientific">Pediococcus cellicola</name>
    <dbReference type="NCBI Taxonomy" id="319652"/>
    <lineage>
        <taxon>Bacteria</taxon>
        <taxon>Bacillati</taxon>
        <taxon>Bacillota</taxon>
        <taxon>Bacilli</taxon>
        <taxon>Lactobacillales</taxon>
        <taxon>Lactobacillaceae</taxon>
        <taxon>Pediococcus</taxon>
    </lineage>
</organism>
<evidence type="ECO:0000256" key="6">
    <source>
        <dbReference type="ARBA" id="ARBA00023136"/>
    </source>
</evidence>
<dbReference type="Gene3D" id="2.30.30.60">
    <property type="match status" value="1"/>
</dbReference>
<evidence type="ECO:0000313" key="10">
    <source>
        <dbReference type="EMBL" id="KRN64901.1"/>
    </source>
</evidence>
<protein>
    <submittedName>
        <fullName evidence="10">Small-conductance mechanosensitive channel</fullName>
    </submittedName>
</protein>
<comment type="subcellular location">
    <subcellularLocation>
        <location evidence="1">Cell membrane</location>
        <topology evidence="1">Multi-pass membrane protein</topology>
    </subcellularLocation>
</comment>
<keyword evidence="3" id="KW-1003">Cell membrane</keyword>
<keyword evidence="11" id="KW-1185">Reference proteome</keyword>
<dbReference type="Proteomes" id="UP000051568">
    <property type="component" value="Unassembled WGS sequence"/>
</dbReference>
<evidence type="ECO:0000256" key="5">
    <source>
        <dbReference type="ARBA" id="ARBA00022989"/>
    </source>
</evidence>
<dbReference type="Gene3D" id="1.10.287.1260">
    <property type="match status" value="1"/>
</dbReference>
<keyword evidence="4 7" id="KW-0812">Transmembrane</keyword>
<feature type="domain" description="Mechanosensitive ion channel MscS" evidence="8">
    <location>
        <begin position="132"/>
        <end position="196"/>
    </location>
</feature>
<sequence>MRPINFFIGAASTPTSLIKAFQNYFSAFDWQALAEALINHVVEIILISLLFWIINSLGKKFLTRGLQKYHHLNDAIPNRAVTLLRLVINIFHYVVLFFYLYALLSIIGVPVGTLVAGAGIISIAIGLGAQGLVSDIVNGLFILLDGQIDVGDSVTIQNVSGKVTEIGLRSTQVLSDDGTTNFIPNRSITAIANHSRHDQVVTIFLAFYNLADLEVGKTLIERATHKLTKQVAAIHSAPTLTSPIQDAQDLIGLKVKMYVENGTADEVQTVVLEKYLSELATHDIQLANNQFQPNKK</sequence>
<feature type="domain" description="Mechanosensitive ion channel transmembrane helices 2/3" evidence="9">
    <location>
        <begin position="89"/>
        <end position="130"/>
    </location>
</feature>
<dbReference type="STRING" id="319652.IV80_GL000598"/>
<dbReference type="Pfam" id="PF21088">
    <property type="entry name" value="MS_channel_1st"/>
    <property type="match status" value="1"/>
</dbReference>
<evidence type="ECO:0000256" key="7">
    <source>
        <dbReference type="SAM" id="Phobius"/>
    </source>
</evidence>
<dbReference type="OrthoDB" id="9809206at2"/>